<evidence type="ECO:0000313" key="6">
    <source>
        <dbReference type="EMBL" id="GIM69961.1"/>
    </source>
</evidence>
<dbReference type="SUPFAM" id="SSF48498">
    <property type="entry name" value="Tetracyclin repressor-like, C-terminal domain"/>
    <property type="match status" value="1"/>
</dbReference>
<feature type="DNA-binding region" description="H-T-H motif" evidence="4">
    <location>
        <begin position="43"/>
        <end position="62"/>
    </location>
</feature>
<keyword evidence="1" id="KW-0805">Transcription regulation</keyword>
<sequence>MTDSTSRVRDNPRTRPAKAALSRQAVIAAALALVDEVGYAAVTMRRVAQALDTGPASLYVYVADRDELMAGVHDLALAAVELPRPADGDWRARLELLVSRLIETLGGHDDIALVAITRVPTGPQALRILEETLTLLRAGGIDDATCPWAADLLDQYVTSSALELAARLRDQRAMTAAAGAAEATEEAMTRAARSELDAVYSELPAATHPTIHALRPAMTTAGRTSHTSAAWKLGVIIDGLLAHHPQP</sequence>
<proteinExistence type="predicted"/>
<dbReference type="EMBL" id="BOQP01000008">
    <property type="protein sequence ID" value="GIM69961.1"/>
    <property type="molecule type" value="Genomic_DNA"/>
</dbReference>
<dbReference type="AlphaFoldDB" id="A0A919SDQ6"/>
<dbReference type="GO" id="GO:0000976">
    <property type="term" value="F:transcription cis-regulatory region binding"/>
    <property type="evidence" value="ECO:0007669"/>
    <property type="project" value="TreeGrafter"/>
</dbReference>
<dbReference type="InterPro" id="IPR036271">
    <property type="entry name" value="Tet_transcr_reg_TetR-rel_C_sf"/>
</dbReference>
<evidence type="ECO:0000313" key="7">
    <source>
        <dbReference type="Proteomes" id="UP000680865"/>
    </source>
</evidence>
<evidence type="ECO:0000256" key="2">
    <source>
        <dbReference type="ARBA" id="ARBA00023125"/>
    </source>
</evidence>
<evidence type="ECO:0000256" key="3">
    <source>
        <dbReference type="ARBA" id="ARBA00023163"/>
    </source>
</evidence>
<dbReference type="InterPro" id="IPR009057">
    <property type="entry name" value="Homeodomain-like_sf"/>
</dbReference>
<dbReference type="PANTHER" id="PTHR30055">
    <property type="entry name" value="HTH-TYPE TRANSCRIPTIONAL REGULATOR RUTR"/>
    <property type="match status" value="1"/>
</dbReference>
<dbReference type="RefSeq" id="WP_212996705.1">
    <property type="nucleotide sequence ID" value="NZ_BAAATW010000003.1"/>
</dbReference>
<dbReference type="InterPro" id="IPR050109">
    <property type="entry name" value="HTH-type_TetR-like_transc_reg"/>
</dbReference>
<evidence type="ECO:0000256" key="4">
    <source>
        <dbReference type="PROSITE-ProRule" id="PRU00335"/>
    </source>
</evidence>
<keyword evidence="3" id="KW-0804">Transcription</keyword>
<dbReference type="Gene3D" id="1.10.357.10">
    <property type="entry name" value="Tetracycline Repressor, domain 2"/>
    <property type="match status" value="1"/>
</dbReference>
<keyword evidence="7" id="KW-1185">Reference proteome</keyword>
<comment type="caution">
    <text evidence="6">The sequence shown here is derived from an EMBL/GenBank/DDBJ whole genome shotgun (WGS) entry which is preliminary data.</text>
</comment>
<organism evidence="6 7">
    <name type="scientific">Winogradskya consettensis</name>
    <dbReference type="NCBI Taxonomy" id="113560"/>
    <lineage>
        <taxon>Bacteria</taxon>
        <taxon>Bacillati</taxon>
        <taxon>Actinomycetota</taxon>
        <taxon>Actinomycetes</taxon>
        <taxon>Micromonosporales</taxon>
        <taxon>Micromonosporaceae</taxon>
        <taxon>Winogradskya</taxon>
    </lineage>
</organism>
<keyword evidence="2 4" id="KW-0238">DNA-binding</keyword>
<evidence type="ECO:0000256" key="1">
    <source>
        <dbReference type="ARBA" id="ARBA00023015"/>
    </source>
</evidence>
<dbReference type="GO" id="GO:0045892">
    <property type="term" value="P:negative regulation of DNA-templated transcription"/>
    <property type="evidence" value="ECO:0007669"/>
    <property type="project" value="InterPro"/>
</dbReference>
<feature type="domain" description="HTH tetR-type" evidence="5">
    <location>
        <begin position="20"/>
        <end position="80"/>
    </location>
</feature>
<protein>
    <submittedName>
        <fullName evidence="6">TetR family transcriptional regulator</fullName>
    </submittedName>
</protein>
<evidence type="ECO:0000259" key="5">
    <source>
        <dbReference type="PROSITE" id="PS50977"/>
    </source>
</evidence>
<dbReference type="SUPFAM" id="SSF46689">
    <property type="entry name" value="Homeodomain-like"/>
    <property type="match status" value="1"/>
</dbReference>
<dbReference type="InterPro" id="IPR004111">
    <property type="entry name" value="Repressor_TetR_C"/>
</dbReference>
<gene>
    <name evidence="6" type="ORF">Aco04nite_17760</name>
</gene>
<dbReference type="PROSITE" id="PS50977">
    <property type="entry name" value="HTH_TETR_2"/>
    <property type="match status" value="1"/>
</dbReference>
<dbReference type="Proteomes" id="UP000680865">
    <property type="component" value="Unassembled WGS sequence"/>
</dbReference>
<reference evidence="6" key="1">
    <citation type="submission" date="2021-03" db="EMBL/GenBank/DDBJ databases">
        <title>Whole genome shotgun sequence of Actinoplanes consettensis NBRC 14913.</title>
        <authorList>
            <person name="Komaki H."/>
            <person name="Tamura T."/>
        </authorList>
    </citation>
    <scope>NUCLEOTIDE SEQUENCE</scope>
    <source>
        <strain evidence="6">NBRC 14913</strain>
    </source>
</reference>
<dbReference type="Pfam" id="PF00440">
    <property type="entry name" value="TetR_N"/>
    <property type="match status" value="1"/>
</dbReference>
<dbReference type="Pfam" id="PF02909">
    <property type="entry name" value="TetR_C_1"/>
    <property type="match status" value="1"/>
</dbReference>
<accession>A0A919SDQ6</accession>
<dbReference type="InterPro" id="IPR001647">
    <property type="entry name" value="HTH_TetR"/>
</dbReference>
<dbReference type="PANTHER" id="PTHR30055:SF151">
    <property type="entry name" value="TRANSCRIPTIONAL REGULATORY PROTEIN"/>
    <property type="match status" value="1"/>
</dbReference>
<name>A0A919SDQ6_9ACTN</name>
<dbReference type="GO" id="GO:0003700">
    <property type="term" value="F:DNA-binding transcription factor activity"/>
    <property type="evidence" value="ECO:0007669"/>
    <property type="project" value="TreeGrafter"/>
</dbReference>